<protein>
    <recommendedName>
        <fullName evidence="3">Aminoglycoside phosphotransferase</fullName>
    </recommendedName>
</protein>
<dbReference type="Proteomes" id="UP001066276">
    <property type="component" value="Chromosome 7"/>
</dbReference>
<organism evidence="1 2">
    <name type="scientific">Pleurodeles waltl</name>
    <name type="common">Iberian ribbed newt</name>
    <dbReference type="NCBI Taxonomy" id="8319"/>
    <lineage>
        <taxon>Eukaryota</taxon>
        <taxon>Metazoa</taxon>
        <taxon>Chordata</taxon>
        <taxon>Craniata</taxon>
        <taxon>Vertebrata</taxon>
        <taxon>Euteleostomi</taxon>
        <taxon>Amphibia</taxon>
        <taxon>Batrachia</taxon>
        <taxon>Caudata</taxon>
        <taxon>Salamandroidea</taxon>
        <taxon>Salamandridae</taxon>
        <taxon>Pleurodelinae</taxon>
        <taxon>Pleurodeles</taxon>
    </lineage>
</organism>
<evidence type="ECO:0000313" key="1">
    <source>
        <dbReference type="EMBL" id="KAJ1126669.1"/>
    </source>
</evidence>
<keyword evidence="2" id="KW-1185">Reference proteome</keyword>
<gene>
    <name evidence="1" type="ORF">NDU88_005075</name>
</gene>
<evidence type="ECO:0000313" key="2">
    <source>
        <dbReference type="Proteomes" id="UP001066276"/>
    </source>
</evidence>
<reference evidence="1" key="1">
    <citation type="journal article" date="2022" name="bioRxiv">
        <title>Sequencing and chromosome-scale assembly of the giantPleurodeles waltlgenome.</title>
        <authorList>
            <person name="Brown T."/>
            <person name="Elewa A."/>
            <person name="Iarovenko S."/>
            <person name="Subramanian E."/>
            <person name="Araus A.J."/>
            <person name="Petzold A."/>
            <person name="Susuki M."/>
            <person name="Suzuki K.-i.T."/>
            <person name="Hayashi T."/>
            <person name="Toyoda A."/>
            <person name="Oliveira C."/>
            <person name="Osipova E."/>
            <person name="Leigh N.D."/>
            <person name="Simon A."/>
            <person name="Yun M.H."/>
        </authorList>
    </citation>
    <scope>NUCLEOTIDE SEQUENCE</scope>
    <source>
        <strain evidence="1">20211129_DDA</strain>
        <tissue evidence="1">Liver</tissue>
    </source>
</reference>
<evidence type="ECO:0008006" key="3">
    <source>
        <dbReference type="Google" id="ProtNLM"/>
    </source>
</evidence>
<dbReference type="EMBL" id="JANPWB010000011">
    <property type="protein sequence ID" value="KAJ1126669.1"/>
    <property type="molecule type" value="Genomic_DNA"/>
</dbReference>
<dbReference type="AlphaFoldDB" id="A0AAV7PHJ0"/>
<proteinExistence type="predicted"/>
<name>A0AAV7PHJ0_PLEWA</name>
<accession>A0AAV7PHJ0</accession>
<comment type="caution">
    <text evidence="1">The sequence shown here is derived from an EMBL/GenBank/DDBJ whole genome shotgun (WGS) entry which is preliminary data.</text>
</comment>
<sequence>MRHWVASQYCQKGVYDGGRGMADAYLYYVATQLLVVHDWYNGGWADPAYQIELESLGFPRILDFLYGSPIPRDMEPVTQADFLA</sequence>